<dbReference type="InParanoid" id="A0A3Q7ECC1"/>
<dbReference type="AlphaFoldDB" id="A0A3Q7ECC1"/>
<sequence>MSRTTLNNFSDYGTSLKIGQDIRKLNGCSQTLGEVIYYNPDKCLGVLDLSYHHLPNNLKPCFLSIGDFREDYQV</sequence>
<organism evidence="1">
    <name type="scientific">Solanum lycopersicum</name>
    <name type="common">Tomato</name>
    <name type="synonym">Lycopersicon esculentum</name>
    <dbReference type="NCBI Taxonomy" id="4081"/>
    <lineage>
        <taxon>Eukaryota</taxon>
        <taxon>Viridiplantae</taxon>
        <taxon>Streptophyta</taxon>
        <taxon>Embryophyta</taxon>
        <taxon>Tracheophyta</taxon>
        <taxon>Spermatophyta</taxon>
        <taxon>Magnoliopsida</taxon>
        <taxon>eudicotyledons</taxon>
        <taxon>Gunneridae</taxon>
        <taxon>Pentapetalae</taxon>
        <taxon>asterids</taxon>
        <taxon>lamiids</taxon>
        <taxon>Solanales</taxon>
        <taxon>Solanaceae</taxon>
        <taxon>Solanoideae</taxon>
        <taxon>Solaneae</taxon>
        <taxon>Solanum</taxon>
        <taxon>Solanum subgen. Lycopersicon</taxon>
    </lineage>
</organism>
<reference evidence="1" key="1">
    <citation type="journal article" date="2012" name="Nature">
        <title>The tomato genome sequence provides insights into fleshy fruit evolution.</title>
        <authorList>
            <consortium name="Tomato Genome Consortium"/>
        </authorList>
    </citation>
    <scope>NUCLEOTIDE SEQUENCE [LARGE SCALE GENOMIC DNA]</scope>
    <source>
        <strain evidence="1">cv. Heinz 1706</strain>
    </source>
</reference>
<keyword evidence="2" id="KW-1185">Reference proteome</keyword>
<dbReference type="EnsemblPlants" id="Solyc01g017700.1.1">
    <property type="protein sequence ID" value="Solyc01g017700.1.1.1"/>
    <property type="gene ID" value="Solyc01g017700.1"/>
</dbReference>
<evidence type="ECO:0000313" key="2">
    <source>
        <dbReference type="Proteomes" id="UP000004994"/>
    </source>
</evidence>
<name>A0A3Q7ECC1_SOLLC</name>
<evidence type="ECO:0000313" key="1">
    <source>
        <dbReference type="EnsemblPlants" id="Solyc01g017700.1.1.1"/>
    </source>
</evidence>
<accession>A0A3Q7ECC1</accession>
<dbReference type="Proteomes" id="UP000004994">
    <property type="component" value="Chromosome 1"/>
</dbReference>
<dbReference type="PaxDb" id="4081-Solyc01g017700.1.1"/>
<protein>
    <submittedName>
        <fullName evidence="1">Uncharacterized protein</fullName>
    </submittedName>
</protein>
<proteinExistence type="predicted"/>
<dbReference type="SMR" id="A0A3Q7ECC1"/>
<dbReference type="Gramene" id="Solyc01g017700.1.1">
    <property type="protein sequence ID" value="Solyc01g017700.1.1.1"/>
    <property type="gene ID" value="Solyc01g017700.1"/>
</dbReference>
<reference evidence="1" key="2">
    <citation type="submission" date="2019-01" db="UniProtKB">
        <authorList>
            <consortium name="EnsemblPlants"/>
        </authorList>
    </citation>
    <scope>IDENTIFICATION</scope>
    <source>
        <strain evidence="1">cv. Heinz 1706</strain>
    </source>
</reference>